<proteinExistence type="predicted"/>
<keyword evidence="1" id="KW-0812">Transmembrane</keyword>
<evidence type="ECO:0000313" key="2">
    <source>
        <dbReference type="EMBL" id="SDH44644.1"/>
    </source>
</evidence>
<reference evidence="3" key="1">
    <citation type="submission" date="2016-10" db="EMBL/GenBank/DDBJ databases">
        <authorList>
            <person name="Varghese N."/>
            <person name="Submissions S."/>
        </authorList>
    </citation>
    <scope>NUCLEOTIDE SEQUENCE [LARGE SCALE GENOMIC DNA]</scope>
    <source>
        <strain evidence="3">DSM 22002</strain>
    </source>
</reference>
<evidence type="ECO:0000256" key="1">
    <source>
        <dbReference type="SAM" id="Phobius"/>
    </source>
</evidence>
<dbReference type="AlphaFoldDB" id="A0A1G8CGR3"/>
<keyword evidence="1" id="KW-1133">Transmembrane helix</keyword>
<feature type="transmembrane region" description="Helical" evidence="1">
    <location>
        <begin position="113"/>
        <end position="133"/>
    </location>
</feature>
<name>A0A1G8CGR3_9MICO</name>
<feature type="transmembrane region" description="Helical" evidence="1">
    <location>
        <begin position="12"/>
        <end position="45"/>
    </location>
</feature>
<feature type="transmembrane region" description="Helical" evidence="1">
    <location>
        <begin position="168"/>
        <end position="189"/>
    </location>
</feature>
<organism evidence="2 3">
    <name type="scientific">Agrococcus jejuensis</name>
    <dbReference type="NCBI Taxonomy" id="399736"/>
    <lineage>
        <taxon>Bacteria</taxon>
        <taxon>Bacillati</taxon>
        <taxon>Actinomycetota</taxon>
        <taxon>Actinomycetes</taxon>
        <taxon>Micrococcales</taxon>
        <taxon>Microbacteriaceae</taxon>
        <taxon>Agrococcus</taxon>
    </lineage>
</organism>
<accession>A0A1G8CGR3</accession>
<dbReference type="EMBL" id="LT629695">
    <property type="protein sequence ID" value="SDH44644.1"/>
    <property type="molecule type" value="Genomic_DNA"/>
</dbReference>
<protein>
    <submittedName>
        <fullName evidence="2">Uncharacterized protein</fullName>
    </submittedName>
</protein>
<sequence length="320" mass="33119">MRETSVGLGFIQVMMTVLLAALLVWLALAVGLVALVAWAIFHVVATQLHARRMREWSPAPMRQGPPPSPAYPDAALGGPPPSLAYAVPVHASVAPPRPPQQDGPSHALDPRGATNWVAVASIVPLVAAGLPLLLGQANWLTFVGGMVAGAAALVARRTSAGLSQATHLATMAVAVLSLVLIVVGGIHAWNARMVPLSAQPWGGQPGAMATVSELQVEIPCLDVPHSPGAQDGVFSVDTSGFVETVSCRISSDADAQPVLMVAASSPEALDAAFVDAVHVQSGESHTIWAARDGAVALITTDEASEDLANDVMSSWYSLRD</sequence>
<keyword evidence="1" id="KW-0472">Membrane</keyword>
<dbReference type="Proteomes" id="UP000198822">
    <property type="component" value="Chromosome I"/>
</dbReference>
<feature type="transmembrane region" description="Helical" evidence="1">
    <location>
        <begin position="139"/>
        <end position="156"/>
    </location>
</feature>
<gene>
    <name evidence="2" type="ORF">SAMN04489720_1286</name>
</gene>
<keyword evidence="3" id="KW-1185">Reference proteome</keyword>
<evidence type="ECO:0000313" key="3">
    <source>
        <dbReference type="Proteomes" id="UP000198822"/>
    </source>
</evidence>